<proteinExistence type="predicted"/>
<dbReference type="RefSeq" id="WP_284227805.1">
    <property type="nucleotide sequence ID" value="NZ_BSRA01000015.1"/>
</dbReference>
<protein>
    <submittedName>
        <fullName evidence="2">Uncharacterized protein</fullName>
    </submittedName>
</protein>
<feature type="transmembrane region" description="Helical" evidence="1">
    <location>
        <begin position="147"/>
        <end position="168"/>
    </location>
</feature>
<dbReference type="EMBL" id="BSRA01000015">
    <property type="protein sequence ID" value="GLV14707.1"/>
    <property type="molecule type" value="Genomic_DNA"/>
</dbReference>
<feature type="transmembrane region" description="Helical" evidence="1">
    <location>
        <begin position="49"/>
        <end position="68"/>
    </location>
</feature>
<name>A0AA37X4D2_9BACL</name>
<dbReference type="AlphaFoldDB" id="A0AA37X4D2"/>
<feature type="transmembrane region" description="Helical" evidence="1">
    <location>
        <begin position="115"/>
        <end position="135"/>
    </location>
</feature>
<dbReference type="Proteomes" id="UP001157137">
    <property type="component" value="Unassembled WGS sequence"/>
</dbReference>
<keyword evidence="1" id="KW-1133">Transmembrane helix</keyword>
<evidence type="ECO:0000313" key="3">
    <source>
        <dbReference type="Proteomes" id="UP001157137"/>
    </source>
</evidence>
<accession>A0AA37X4D2</accession>
<reference evidence="2" key="1">
    <citation type="submission" date="2023-02" db="EMBL/GenBank/DDBJ databases">
        <title>Proposal of a novel subspecies: Alicyclobacillus hesperidum subspecies aegle.</title>
        <authorList>
            <person name="Goto K."/>
            <person name="Fujii T."/>
            <person name="Yasui K."/>
            <person name="Mochida K."/>
            <person name="Kato-Tanaka Y."/>
            <person name="Morohoshi S."/>
            <person name="An S.Y."/>
            <person name="Kasai H."/>
            <person name="Yokota A."/>
        </authorList>
    </citation>
    <scope>NUCLEOTIDE SEQUENCE</scope>
    <source>
        <strain evidence="2">DSM 12766</strain>
    </source>
</reference>
<comment type="caution">
    <text evidence="2">The sequence shown here is derived from an EMBL/GenBank/DDBJ whole genome shotgun (WGS) entry which is preliminary data.</text>
</comment>
<keyword evidence="1" id="KW-0812">Transmembrane</keyword>
<evidence type="ECO:0000313" key="2">
    <source>
        <dbReference type="EMBL" id="GLV14707.1"/>
    </source>
</evidence>
<evidence type="ECO:0000256" key="1">
    <source>
        <dbReference type="SAM" id="Phobius"/>
    </source>
</evidence>
<organism evidence="2 3">
    <name type="scientific">Alicyclobacillus hesperidum</name>
    <dbReference type="NCBI Taxonomy" id="89784"/>
    <lineage>
        <taxon>Bacteria</taxon>
        <taxon>Bacillati</taxon>
        <taxon>Bacillota</taxon>
        <taxon>Bacilli</taxon>
        <taxon>Bacillales</taxon>
        <taxon>Alicyclobacillaceae</taxon>
        <taxon>Alicyclobacillus</taxon>
    </lineage>
</organism>
<feature type="transmembrane region" description="Helical" evidence="1">
    <location>
        <begin position="15"/>
        <end position="37"/>
    </location>
</feature>
<gene>
    <name evidence="2" type="ORF">Heshes_23910</name>
</gene>
<keyword evidence="1" id="KW-0472">Membrane</keyword>
<sequence length="189" mass="21729">MEELKEARVYSYTRISYFVIYCIALIGSFVWALTVMFRLPSIQGAVSNWFRFDIPWVCLVILVWIPAIQRMSYRRSRVTLRLDNANSVCIIDKGAFAGHWRLHKKSAQSMSTAKALTIVGLVLIAFMVVINLMELHEATHLMSKVDAIQGLCEAVLLLGIFAPLLSFWRYPNVVVLRQGDRWLSVQYRD</sequence>